<reference evidence="4 5" key="1">
    <citation type="submission" date="2019-05" db="EMBL/GenBank/DDBJ databases">
        <title>Mikania micrantha, genome provides insights into the molecular mechanism of rapid growth.</title>
        <authorList>
            <person name="Liu B."/>
        </authorList>
    </citation>
    <scope>NUCLEOTIDE SEQUENCE [LARGE SCALE GENOMIC DNA]</scope>
    <source>
        <strain evidence="4">NLD-2019</strain>
        <tissue evidence="4">Leaf</tissue>
    </source>
</reference>
<dbReference type="PANTHER" id="PTHR33325:SF5">
    <property type="entry name" value="TRANSCRIPTION FACTOR INTERACTOR AND REGULATOR CCHC(ZN) FAMILY"/>
    <property type="match status" value="1"/>
</dbReference>
<evidence type="ECO:0000313" key="5">
    <source>
        <dbReference type="Proteomes" id="UP000326396"/>
    </source>
</evidence>
<keyword evidence="1" id="KW-0863">Zinc-finger</keyword>
<dbReference type="Gene3D" id="4.10.60.10">
    <property type="entry name" value="Zinc finger, CCHC-type"/>
    <property type="match status" value="1"/>
</dbReference>
<sequence>MAARLGSKAVDYGLPGETRWLTSTYENDRKKKKSSIWQQRCYFDGDKILLVVDVVGTNLSKLEFIALDISRKNFLPWTLDAQIHLTAKNLGEIIVDSNETSLQDKAKAMIFLRHHLHEDLKREYLTSKRGRGRSHGLHRGRGRGRSNTWHRESHNTKIDGGRGSSRQNTGRPHKGRVSGDKDNICYRCGMSNHWSRTCRTPKHLVESYQRTMKEKGKQTETNLIEGAPNSSSPAFWSDTHLEACDFIENVRDV</sequence>
<dbReference type="GO" id="GO:0008270">
    <property type="term" value="F:zinc ion binding"/>
    <property type="evidence" value="ECO:0007669"/>
    <property type="project" value="UniProtKB-KW"/>
</dbReference>
<comment type="caution">
    <text evidence="4">The sequence shown here is derived from an EMBL/GenBank/DDBJ whole genome shotgun (WGS) entry which is preliminary data.</text>
</comment>
<dbReference type="Proteomes" id="UP000326396">
    <property type="component" value="Linkage Group LG18"/>
</dbReference>
<dbReference type="PANTHER" id="PTHR33325">
    <property type="entry name" value="ZINC FINGER, CCHC-TYPE-RELATED"/>
    <property type="match status" value="1"/>
</dbReference>
<evidence type="ECO:0000256" key="1">
    <source>
        <dbReference type="PROSITE-ProRule" id="PRU00047"/>
    </source>
</evidence>
<feature type="compositionally biased region" description="Basic residues" evidence="2">
    <location>
        <begin position="130"/>
        <end position="144"/>
    </location>
</feature>
<dbReference type="OrthoDB" id="1737433at2759"/>
<organism evidence="4 5">
    <name type="scientific">Mikania micrantha</name>
    <name type="common">bitter vine</name>
    <dbReference type="NCBI Taxonomy" id="192012"/>
    <lineage>
        <taxon>Eukaryota</taxon>
        <taxon>Viridiplantae</taxon>
        <taxon>Streptophyta</taxon>
        <taxon>Embryophyta</taxon>
        <taxon>Tracheophyta</taxon>
        <taxon>Spermatophyta</taxon>
        <taxon>Magnoliopsida</taxon>
        <taxon>eudicotyledons</taxon>
        <taxon>Gunneridae</taxon>
        <taxon>Pentapetalae</taxon>
        <taxon>asterids</taxon>
        <taxon>campanulids</taxon>
        <taxon>Asterales</taxon>
        <taxon>Asteraceae</taxon>
        <taxon>Asteroideae</taxon>
        <taxon>Heliantheae alliance</taxon>
        <taxon>Eupatorieae</taxon>
        <taxon>Mikania</taxon>
    </lineage>
</organism>
<accession>A0A5N6NQ86</accession>
<keyword evidence="1" id="KW-0862">Zinc</keyword>
<dbReference type="InterPro" id="IPR036875">
    <property type="entry name" value="Znf_CCHC_sf"/>
</dbReference>
<evidence type="ECO:0000256" key="2">
    <source>
        <dbReference type="SAM" id="MobiDB-lite"/>
    </source>
</evidence>
<dbReference type="InterPro" id="IPR001878">
    <property type="entry name" value="Znf_CCHC"/>
</dbReference>
<dbReference type="PROSITE" id="PS50158">
    <property type="entry name" value="ZF_CCHC"/>
    <property type="match status" value="1"/>
</dbReference>
<feature type="domain" description="CCHC-type" evidence="3">
    <location>
        <begin position="185"/>
        <end position="199"/>
    </location>
</feature>
<dbReference type="GO" id="GO:0003676">
    <property type="term" value="F:nucleic acid binding"/>
    <property type="evidence" value="ECO:0007669"/>
    <property type="project" value="InterPro"/>
</dbReference>
<feature type="region of interest" description="Disordered" evidence="2">
    <location>
        <begin position="130"/>
        <end position="180"/>
    </location>
</feature>
<feature type="compositionally biased region" description="Basic and acidic residues" evidence="2">
    <location>
        <begin position="149"/>
        <end position="160"/>
    </location>
</feature>
<evidence type="ECO:0000313" key="4">
    <source>
        <dbReference type="EMBL" id="KAD4982650.1"/>
    </source>
</evidence>
<keyword evidence="5" id="KW-1185">Reference proteome</keyword>
<keyword evidence="1" id="KW-0479">Metal-binding</keyword>
<protein>
    <recommendedName>
        <fullName evidence="3">CCHC-type domain-containing protein</fullName>
    </recommendedName>
</protein>
<gene>
    <name evidence="4" type="ORF">E3N88_19321</name>
</gene>
<dbReference type="AlphaFoldDB" id="A0A5N6NQ86"/>
<dbReference type="SUPFAM" id="SSF57756">
    <property type="entry name" value="Retrovirus zinc finger-like domains"/>
    <property type="match status" value="1"/>
</dbReference>
<proteinExistence type="predicted"/>
<dbReference type="EMBL" id="SZYD01000010">
    <property type="protein sequence ID" value="KAD4982650.1"/>
    <property type="molecule type" value="Genomic_DNA"/>
</dbReference>
<evidence type="ECO:0000259" key="3">
    <source>
        <dbReference type="PROSITE" id="PS50158"/>
    </source>
</evidence>
<name>A0A5N6NQ86_9ASTR</name>